<keyword evidence="6" id="KW-0808">Transferase</keyword>
<feature type="compositionally biased region" description="Low complexity" evidence="19">
    <location>
        <begin position="322"/>
        <end position="342"/>
    </location>
</feature>
<evidence type="ECO:0000256" key="4">
    <source>
        <dbReference type="ARBA" id="ARBA00022622"/>
    </source>
</evidence>
<keyword evidence="7 20" id="KW-0732">Signal</keyword>
<evidence type="ECO:0000256" key="5">
    <source>
        <dbReference type="ARBA" id="ARBA00022676"/>
    </source>
</evidence>
<dbReference type="GO" id="GO:0005975">
    <property type="term" value="P:carbohydrate metabolic process"/>
    <property type="evidence" value="ECO:0007669"/>
    <property type="project" value="InterPro"/>
</dbReference>
<evidence type="ECO:0000256" key="13">
    <source>
        <dbReference type="ARBA" id="ARBA00023295"/>
    </source>
</evidence>
<feature type="compositionally biased region" description="Low complexity" evidence="19">
    <location>
        <begin position="279"/>
        <end position="292"/>
    </location>
</feature>
<keyword evidence="11" id="KW-0325">Glycoprotein</keyword>
<dbReference type="PIRSF" id="PIRSF037299">
    <property type="entry name" value="Glycosidase_CRH1_prd"/>
    <property type="match status" value="1"/>
</dbReference>
<evidence type="ECO:0000256" key="12">
    <source>
        <dbReference type="ARBA" id="ARBA00023288"/>
    </source>
</evidence>
<dbReference type="InParanoid" id="A0A3N4KGY2"/>
<dbReference type="InterPro" id="IPR017168">
    <property type="entry name" value="CHR-like"/>
</dbReference>
<comment type="catalytic activity">
    <reaction evidence="1">
        <text>Random endo-hydrolysis of N-acetyl-beta-D-glucosaminide (1-&gt;4)-beta-linkages in chitin and chitodextrins.</text>
        <dbReference type="EC" id="3.2.1.14"/>
    </reaction>
</comment>
<evidence type="ECO:0000256" key="9">
    <source>
        <dbReference type="ARBA" id="ARBA00023136"/>
    </source>
</evidence>
<evidence type="ECO:0000256" key="14">
    <source>
        <dbReference type="ARBA" id="ARBA00023316"/>
    </source>
</evidence>
<evidence type="ECO:0000313" key="23">
    <source>
        <dbReference type="Proteomes" id="UP000277580"/>
    </source>
</evidence>
<dbReference type="Gene3D" id="2.60.120.200">
    <property type="match status" value="1"/>
</dbReference>
<evidence type="ECO:0000259" key="21">
    <source>
        <dbReference type="PROSITE" id="PS51762"/>
    </source>
</evidence>
<dbReference type="GO" id="GO:0008843">
    <property type="term" value="F:endochitinase activity"/>
    <property type="evidence" value="ECO:0007669"/>
    <property type="project" value="UniProtKB-EC"/>
</dbReference>
<feature type="active site" description="Proton donor" evidence="17">
    <location>
        <position position="127"/>
    </location>
</feature>
<protein>
    <recommendedName>
        <fullName evidence="16">Crh-like protein</fullName>
        <ecNumber evidence="16">3.2.-.-</ecNumber>
    </recommendedName>
</protein>
<feature type="active site" description="Proton donor" evidence="17">
    <location>
        <position position="123"/>
    </location>
</feature>
<keyword evidence="14" id="KW-0961">Cell wall biogenesis/degradation</keyword>
<evidence type="ECO:0000256" key="6">
    <source>
        <dbReference type="ARBA" id="ARBA00022679"/>
    </source>
</evidence>
<dbReference type="Proteomes" id="UP000277580">
    <property type="component" value="Unassembled WGS sequence"/>
</dbReference>
<comment type="similarity">
    <text evidence="15">Belongs to the glycosyl hydrolase 16 family. CRH1 subfamily.</text>
</comment>
<keyword evidence="9 16" id="KW-0472">Membrane</keyword>
<dbReference type="Pfam" id="PF00722">
    <property type="entry name" value="Glyco_hydro_16"/>
    <property type="match status" value="1"/>
</dbReference>
<keyword evidence="5" id="KW-0328">Glycosyltransferase</keyword>
<evidence type="ECO:0000256" key="16">
    <source>
        <dbReference type="PIRNR" id="PIRNR037299"/>
    </source>
</evidence>
<dbReference type="STRING" id="1392247.A0A3N4KGY2"/>
<dbReference type="CDD" id="cd02183">
    <property type="entry name" value="GH16_fungal_CRH1_transglycosylase"/>
    <property type="match status" value="1"/>
</dbReference>
<evidence type="ECO:0000256" key="17">
    <source>
        <dbReference type="PIRSR" id="PIRSR037299-1"/>
    </source>
</evidence>
<evidence type="ECO:0000256" key="10">
    <source>
        <dbReference type="ARBA" id="ARBA00023157"/>
    </source>
</evidence>
<dbReference type="AlphaFoldDB" id="A0A3N4KGY2"/>
<name>A0A3N4KGY2_9PEZI</name>
<evidence type="ECO:0000256" key="7">
    <source>
        <dbReference type="ARBA" id="ARBA00022729"/>
    </source>
</evidence>
<gene>
    <name evidence="22" type="ORF">P167DRAFT_493707</name>
</gene>
<evidence type="ECO:0000256" key="2">
    <source>
        <dbReference type="ARBA" id="ARBA00004196"/>
    </source>
</evidence>
<feature type="disulfide bond" evidence="18">
    <location>
        <begin position="28"/>
        <end position="36"/>
    </location>
</feature>
<organism evidence="22 23">
    <name type="scientific">Morchella conica CCBAS932</name>
    <dbReference type="NCBI Taxonomy" id="1392247"/>
    <lineage>
        <taxon>Eukaryota</taxon>
        <taxon>Fungi</taxon>
        <taxon>Dikarya</taxon>
        <taxon>Ascomycota</taxon>
        <taxon>Pezizomycotina</taxon>
        <taxon>Pezizomycetes</taxon>
        <taxon>Pezizales</taxon>
        <taxon>Morchellaceae</taxon>
        <taxon>Morchella</taxon>
    </lineage>
</organism>
<comment type="subcellular location">
    <subcellularLocation>
        <location evidence="2">Cell envelope</location>
    </subcellularLocation>
    <subcellularLocation>
        <location evidence="3">Membrane</location>
        <topology evidence="3">Lipid-anchor</topology>
        <topology evidence="3">GPI-anchor</topology>
    </subcellularLocation>
</comment>
<evidence type="ECO:0000313" key="22">
    <source>
        <dbReference type="EMBL" id="RPB08708.1"/>
    </source>
</evidence>
<dbReference type="GO" id="GO:0009277">
    <property type="term" value="C:fungal-type cell wall"/>
    <property type="evidence" value="ECO:0007669"/>
    <property type="project" value="TreeGrafter"/>
</dbReference>
<dbReference type="PROSITE" id="PS51762">
    <property type="entry name" value="GH16_2"/>
    <property type="match status" value="1"/>
</dbReference>
<dbReference type="GO" id="GO:0098552">
    <property type="term" value="C:side of membrane"/>
    <property type="evidence" value="ECO:0007669"/>
    <property type="project" value="UniProtKB-KW"/>
</dbReference>
<evidence type="ECO:0000256" key="1">
    <source>
        <dbReference type="ARBA" id="ARBA00000822"/>
    </source>
</evidence>
<proteinExistence type="inferred from homology"/>
<keyword evidence="23" id="KW-1185">Reference proteome</keyword>
<evidence type="ECO:0000256" key="8">
    <source>
        <dbReference type="ARBA" id="ARBA00022801"/>
    </source>
</evidence>
<feature type="chain" id="PRO_5017988122" description="Crh-like protein" evidence="20">
    <location>
        <begin position="23"/>
        <end position="389"/>
    </location>
</feature>
<dbReference type="PANTHER" id="PTHR10963:SF68">
    <property type="entry name" value="GLYCOSIDASE CRH1-RELATED"/>
    <property type="match status" value="1"/>
</dbReference>
<evidence type="ECO:0000256" key="20">
    <source>
        <dbReference type="SAM" id="SignalP"/>
    </source>
</evidence>
<dbReference type="SUPFAM" id="SSF49899">
    <property type="entry name" value="Concanavalin A-like lectins/glucanases"/>
    <property type="match status" value="1"/>
</dbReference>
<accession>A0A3N4KGY2</accession>
<keyword evidence="8 16" id="KW-0378">Hydrolase</keyword>
<evidence type="ECO:0000256" key="18">
    <source>
        <dbReference type="PIRSR" id="PIRSR037299-2"/>
    </source>
</evidence>
<dbReference type="InterPro" id="IPR000757">
    <property type="entry name" value="Beta-glucanase-like"/>
</dbReference>
<feature type="compositionally biased region" description="Polar residues" evidence="19">
    <location>
        <begin position="294"/>
        <end position="321"/>
    </location>
</feature>
<dbReference type="GO" id="GO:0016757">
    <property type="term" value="F:glycosyltransferase activity"/>
    <property type="evidence" value="ECO:0007669"/>
    <property type="project" value="UniProtKB-KW"/>
</dbReference>
<dbReference type="OrthoDB" id="4781at2759"/>
<sequence>MRFSIASILAVSPALLSSVVSAQTYSECNPMLRRDCPANPALSGTYAHIYGGEASSFKYLAGKDMIKYGSSDGAHFRVEKSKDSPTIVSNFYIMWGKFEVTMKAAPGAGIVSSIVLQSDDLDEIDWEWLGGKPDEAQSNYFGKGNTATYDRGAFHTVDSQATFHKYGLNWTAEKLEWLIDDVVVRTLTPAMVKGDYYPQTPMTARIGIWSGGDSDNEPGVIAWSGGPTNYKEGPYDMIVKKIYVQDYSSGKEYRYTDQSGSADSIEAVGGEIGAGPQSGAGNAATATGSPSAYNAPSNSGRLPSSTSKSEATSGASGNNADSSESTHNSASPSSSSSSSAGANGAAYIATGGSSSGSSETYTGAASSTMAVKTAGLALAAAGLIVGWIL</sequence>
<keyword evidence="13" id="KW-0326">Glycosidase</keyword>
<keyword evidence="10 18" id="KW-1015">Disulfide bond</keyword>
<dbReference type="InterPro" id="IPR013320">
    <property type="entry name" value="ConA-like_dom_sf"/>
</dbReference>
<feature type="domain" description="GH16" evidence="21">
    <location>
        <begin position="18"/>
        <end position="232"/>
    </location>
</feature>
<reference evidence="22 23" key="1">
    <citation type="journal article" date="2018" name="Nat. Ecol. Evol.">
        <title>Pezizomycetes genomes reveal the molecular basis of ectomycorrhizal truffle lifestyle.</title>
        <authorList>
            <person name="Murat C."/>
            <person name="Payen T."/>
            <person name="Noel B."/>
            <person name="Kuo A."/>
            <person name="Morin E."/>
            <person name="Chen J."/>
            <person name="Kohler A."/>
            <person name="Krizsan K."/>
            <person name="Balestrini R."/>
            <person name="Da Silva C."/>
            <person name="Montanini B."/>
            <person name="Hainaut M."/>
            <person name="Levati E."/>
            <person name="Barry K.W."/>
            <person name="Belfiori B."/>
            <person name="Cichocki N."/>
            <person name="Clum A."/>
            <person name="Dockter R.B."/>
            <person name="Fauchery L."/>
            <person name="Guy J."/>
            <person name="Iotti M."/>
            <person name="Le Tacon F."/>
            <person name="Lindquist E.A."/>
            <person name="Lipzen A."/>
            <person name="Malagnac F."/>
            <person name="Mello A."/>
            <person name="Molinier V."/>
            <person name="Miyauchi S."/>
            <person name="Poulain J."/>
            <person name="Riccioni C."/>
            <person name="Rubini A."/>
            <person name="Sitrit Y."/>
            <person name="Splivallo R."/>
            <person name="Traeger S."/>
            <person name="Wang M."/>
            <person name="Zifcakova L."/>
            <person name="Wipf D."/>
            <person name="Zambonelli A."/>
            <person name="Paolocci F."/>
            <person name="Nowrousian M."/>
            <person name="Ottonello S."/>
            <person name="Baldrian P."/>
            <person name="Spatafora J.W."/>
            <person name="Henrissat B."/>
            <person name="Nagy L.G."/>
            <person name="Aury J.M."/>
            <person name="Wincker P."/>
            <person name="Grigoriev I.V."/>
            <person name="Bonfante P."/>
            <person name="Martin F.M."/>
        </authorList>
    </citation>
    <scope>NUCLEOTIDE SEQUENCE [LARGE SCALE GENOMIC DNA]</scope>
    <source>
        <strain evidence="22 23">CCBAS932</strain>
    </source>
</reference>
<evidence type="ECO:0000256" key="15">
    <source>
        <dbReference type="ARBA" id="ARBA00038074"/>
    </source>
</evidence>
<dbReference type="EMBL" id="ML119160">
    <property type="protein sequence ID" value="RPB08708.1"/>
    <property type="molecule type" value="Genomic_DNA"/>
</dbReference>
<evidence type="ECO:0000256" key="3">
    <source>
        <dbReference type="ARBA" id="ARBA00004589"/>
    </source>
</evidence>
<dbReference type="PANTHER" id="PTHR10963">
    <property type="entry name" value="GLYCOSYL HYDROLASE-RELATED"/>
    <property type="match status" value="1"/>
</dbReference>
<feature type="signal peptide" evidence="20">
    <location>
        <begin position="1"/>
        <end position="22"/>
    </location>
</feature>
<feature type="region of interest" description="Disordered" evidence="19">
    <location>
        <begin position="267"/>
        <end position="342"/>
    </location>
</feature>
<evidence type="ECO:0000256" key="11">
    <source>
        <dbReference type="ARBA" id="ARBA00023180"/>
    </source>
</evidence>
<dbReference type="EC" id="3.2.-.-" evidence="16"/>
<dbReference type="InterPro" id="IPR050546">
    <property type="entry name" value="Glycosyl_Hydrlase_16"/>
</dbReference>
<evidence type="ECO:0000256" key="19">
    <source>
        <dbReference type="SAM" id="MobiDB-lite"/>
    </source>
</evidence>
<keyword evidence="4" id="KW-0336">GPI-anchor</keyword>
<keyword evidence="12" id="KW-0449">Lipoprotein</keyword>
<dbReference type="GO" id="GO:0031505">
    <property type="term" value="P:fungal-type cell wall organization"/>
    <property type="evidence" value="ECO:0007669"/>
    <property type="project" value="TreeGrafter"/>
</dbReference>